<sequence>MEKKEKRTLDKLAKDYIRMGKQLEKEIAYYYQRYGLDNVLEYRKMVQTLSSSERELLFRNFEKFAVNYPEYAYLQPIRESIYKLNRLEGLQLAIYLKQAELGVIEQQLIEELLSQVYKTGYMSTLKYLPNVPVLFGISDEILRQTIYKKWVDNGNFSDRIWNNKRKLINFIQNNLRDALIRGDSYAKIVKMLQGRLQVSISDAKRLITTESAFILNQANRQAFIDAGIKRYQITAVMDGKTSKTCRSLNGEIFEYGKDVVGVTYPPFHSYCRTTVIPVEN</sequence>
<organism evidence="2 3">
    <name type="scientific">Paenibacillus larvae subsp. larvae</name>
    <dbReference type="NCBI Taxonomy" id="147375"/>
    <lineage>
        <taxon>Bacteria</taxon>
        <taxon>Bacillati</taxon>
        <taxon>Bacillota</taxon>
        <taxon>Bacilli</taxon>
        <taxon>Bacillales</taxon>
        <taxon>Paenibacillaceae</taxon>
        <taxon>Paenibacillus</taxon>
    </lineage>
</organism>
<evidence type="ECO:0000313" key="3">
    <source>
        <dbReference type="Proteomes" id="UP000239833"/>
    </source>
</evidence>
<gene>
    <name evidence="2" type="ORF">ERICIII_03853</name>
</gene>
<dbReference type="EMBL" id="CP019655">
    <property type="protein sequence ID" value="AVF27957.1"/>
    <property type="molecule type" value="Genomic_DNA"/>
</dbReference>
<feature type="domain" description="Phage head morphogenesis" evidence="1">
    <location>
        <begin position="171"/>
        <end position="276"/>
    </location>
</feature>
<dbReference type="InterPro" id="IPR006528">
    <property type="entry name" value="Phage_head_morphogenesis_dom"/>
</dbReference>
<accession>A0A2L1UHP0</accession>
<name>A0A2L1UHP0_9BACL</name>
<proteinExistence type="predicted"/>
<reference evidence="3" key="1">
    <citation type="submission" date="2017-02" db="EMBL/GenBank/DDBJ databases">
        <title>Delineation of Paenibacillus larvae strains originating from foulbrood outbreaks.</title>
        <authorList>
            <person name="Beims H."/>
            <person name="Bunk B."/>
            <person name="Sproeer C."/>
            <person name="Mohr K.I."/>
            <person name="Pradella S."/>
            <person name="Guenther G."/>
            <person name="Rohde M."/>
            <person name="von der Ohe W."/>
            <person name="Steinert M."/>
        </authorList>
    </citation>
    <scope>NUCLEOTIDE SEQUENCE [LARGE SCALE GENOMIC DNA]</scope>
    <source>
        <strain evidence="3">Eric_III</strain>
    </source>
</reference>
<dbReference type="AlphaFoldDB" id="A0A2L1UHP0"/>
<dbReference type="Pfam" id="PF04233">
    <property type="entry name" value="Phage_Mu_F"/>
    <property type="match status" value="1"/>
</dbReference>
<protein>
    <submittedName>
        <fullName evidence="2">Phage head morphogenesis protein, SPP1 gp7 family</fullName>
    </submittedName>
</protein>
<dbReference type="NCBIfam" id="TIGR01641">
    <property type="entry name" value="phageSPP1_gp7"/>
    <property type="match status" value="1"/>
</dbReference>
<evidence type="ECO:0000313" key="2">
    <source>
        <dbReference type="EMBL" id="AVF27957.1"/>
    </source>
</evidence>
<evidence type="ECO:0000259" key="1">
    <source>
        <dbReference type="Pfam" id="PF04233"/>
    </source>
</evidence>
<dbReference type="Proteomes" id="UP000239833">
    <property type="component" value="Chromosome"/>
</dbReference>